<evidence type="ECO:0000256" key="1">
    <source>
        <dbReference type="ARBA" id="ARBA00023125"/>
    </source>
</evidence>
<dbReference type="PANTHER" id="PTHR46797">
    <property type="entry name" value="HTH-TYPE TRANSCRIPTIONAL REGULATOR"/>
    <property type="match status" value="1"/>
</dbReference>
<dbReference type="CDD" id="cd02209">
    <property type="entry name" value="cupin_XRE_C"/>
    <property type="match status" value="1"/>
</dbReference>
<dbReference type="GO" id="GO:0005829">
    <property type="term" value="C:cytosol"/>
    <property type="evidence" value="ECO:0007669"/>
    <property type="project" value="TreeGrafter"/>
</dbReference>
<feature type="domain" description="HTH cro/C1-type" evidence="2">
    <location>
        <begin position="22"/>
        <end position="76"/>
    </location>
</feature>
<dbReference type="SUPFAM" id="SSF51182">
    <property type="entry name" value="RmlC-like cupins"/>
    <property type="match status" value="1"/>
</dbReference>
<dbReference type="Proteomes" id="UP000277498">
    <property type="component" value="Unassembled WGS sequence"/>
</dbReference>
<evidence type="ECO:0000313" key="3">
    <source>
        <dbReference type="EMBL" id="VDC24966.1"/>
    </source>
</evidence>
<dbReference type="PROSITE" id="PS50943">
    <property type="entry name" value="HTH_CROC1"/>
    <property type="match status" value="1"/>
</dbReference>
<organism evidence="3 4">
    <name type="scientific">Pseudogemmobacter humi</name>
    <dbReference type="NCBI Taxonomy" id="2483812"/>
    <lineage>
        <taxon>Bacteria</taxon>
        <taxon>Pseudomonadati</taxon>
        <taxon>Pseudomonadota</taxon>
        <taxon>Alphaproteobacteria</taxon>
        <taxon>Rhodobacterales</taxon>
        <taxon>Paracoccaceae</taxon>
        <taxon>Pseudogemmobacter</taxon>
    </lineage>
</organism>
<keyword evidence="1" id="KW-0238">DNA-binding</keyword>
<dbReference type="PANTHER" id="PTHR46797:SF2">
    <property type="entry name" value="TRANSCRIPTIONAL REGULATOR"/>
    <property type="match status" value="1"/>
</dbReference>
<dbReference type="Pfam" id="PF07883">
    <property type="entry name" value="Cupin_2"/>
    <property type="match status" value="1"/>
</dbReference>
<dbReference type="InterPro" id="IPR010982">
    <property type="entry name" value="Lambda_DNA-bd_dom_sf"/>
</dbReference>
<proteinExistence type="predicted"/>
<dbReference type="EMBL" id="UXAW01000051">
    <property type="protein sequence ID" value="VDC24966.1"/>
    <property type="molecule type" value="Genomic_DNA"/>
</dbReference>
<accession>A0A3P5X357</accession>
<dbReference type="Gene3D" id="2.60.120.10">
    <property type="entry name" value="Jelly Rolls"/>
    <property type="match status" value="1"/>
</dbReference>
<dbReference type="Pfam" id="PF01381">
    <property type="entry name" value="HTH_3"/>
    <property type="match status" value="1"/>
</dbReference>
<gene>
    <name evidence="3" type="primary">puuR_2</name>
    <name evidence="3" type="ORF">XINFAN_01345</name>
</gene>
<evidence type="ECO:0000313" key="4">
    <source>
        <dbReference type="Proteomes" id="UP000277498"/>
    </source>
</evidence>
<dbReference type="InterPro" id="IPR011051">
    <property type="entry name" value="RmlC_Cupin_sf"/>
</dbReference>
<name>A0A3P5X357_9RHOB</name>
<dbReference type="SUPFAM" id="SSF47413">
    <property type="entry name" value="lambda repressor-like DNA-binding domains"/>
    <property type="match status" value="1"/>
</dbReference>
<dbReference type="InterPro" id="IPR014710">
    <property type="entry name" value="RmlC-like_jellyroll"/>
</dbReference>
<dbReference type="InterPro" id="IPR001387">
    <property type="entry name" value="Cro/C1-type_HTH"/>
</dbReference>
<reference evidence="3 4" key="1">
    <citation type="submission" date="2018-11" db="EMBL/GenBank/DDBJ databases">
        <authorList>
            <person name="Criscuolo A."/>
        </authorList>
    </citation>
    <scope>NUCLEOTIDE SEQUENCE [LARGE SCALE GENOMIC DNA]</scope>
    <source>
        <strain evidence="3">ACIP111625</strain>
    </source>
</reference>
<dbReference type="Gene3D" id="1.10.260.40">
    <property type="entry name" value="lambda repressor-like DNA-binding domains"/>
    <property type="match status" value="1"/>
</dbReference>
<dbReference type="GO" id="GO:0003677">
    <property type="term" value="F:DNA binding"/>
    <property type="evidence" value="ECO:0007669"/>
    <property type="project" value="UniProtKB-KW"/>
</dbReference>
<dbReference type="CDD" id="cd00093">
    <property type="entry name" value="HTH_XRE"/>
    <property type="match status" value="1"/>
</dbReference>
<evidence type="ECO:0000259" key="2">
    <source>
        <dbReference type="PROSITE" id="PS50943"/>
    </source>
</evidence>
<dbReference type="InterPro" id="IPR013096">
    <property type="entry name" value="Cupin_2"/>
</dbReference>
<protein>
    <submittedName>
        <fullName evidence="3">HTH-type transcriptional regulator PuuR</fullName>
    </submittedName>
</protein>
<dbReference type="GO" id="GO:0003700">
    <property type="term" value="F:DNA-binding transcription factor activity"/>
    <property type="evidence" value="ECO:0007669"/>
    <property type="project" value="TreeGrafter"/>
</dbReference>
<dbReference type="SMART" id="SM00530">
    <property type="entry name" value="HTH_XRE"/>
    <property type="match status" value="1"/>
</dbReference>
<keyword evidence="4" id="KW-1185">Reference proteome</keyword>
<sequence>MLQDVPANAATEKTLAIIGQRIRELRKGRGMTLQALAEATGLSSSMLSLVERGLASPSIGSLVVISEALGKSMSALIVEGEGPQDNLVVRAAEARVLETGTGAVRRVMKEDTLNGVTVAINEYPAHTGSSEQPLSHYGYEYGFLLEGSLIVEVDGANHVLKAGDLVSYSSQRPHRIWNPGPGTARTLWFNTSRK</sequence>
<dbReference type="InterPro" id="IPR050807">
    <property type="entry name" value="TransReg_Diox_bact_type"/>
</dbReference>
<dbReference type="AlphaFoldDB" id="A0A3P5X357"/>